<keyword evidence="3 7" id="KW-0548">Nucleotidyltransferase</keyword>
<dbReference type="Gene3D" id="3.90.1600.10">
    <property type="entry name" value="Palm domain of DNA polymerase"/>
    <property type="match status" value="2"/>
</dbReference>
<evidence type="ECO:0000259" key="8">
    <source>
        <dbReference type="Pfam" id="PF00136"/>
    </source>
</evidence>
<name>A0A1Y0IEH3_9GAMM</name>
<dbReference type="InterPro" id="IPR050240">
    <property type="entry name" value="DNA_pol_type-B"/>
</dbReference>
<dbReference type="Gene3D" id="3.30.420.10">
    <property type="entry name" value="Ribonuclease H-like superfamily/Ribonuclease H"/>
    <property type="match status" value="1"/>
</dbReference>
<evidence type="ECO:0000256" key="2">
    <source>
        <dbReference type="ARBA" id="ARBA00022679"/>
    </source>
</evidence>
<dbReference type="KEGG" id="ome:OLMES_4924"/>
<dbReference type="GO" id="GO:0000166">
    <property type="term" value="F:nucleotide binding"/>
    <property type="evidence" value="ECO:0007669"/>
    <property type="project" value="InterPro"/>
</dbReference>
<feature type="domain" description="DNA-directed DNA polymerase family B multifunctional" evidence="8">
    <location>
        <begin position="409"/>
        <end position="804"/>
    </location>
</feature>
<dbReference type="InterPro" id="IPR043502">
    <property type="entry name" value="DNA/RNA_pol_sf"/>
</dbReference>
<dbReference type="FunFam" id="3.90.1600.10:FF:000030">
    <property type="entry name" value="DNA polymerase II"/>
    <property type="match status" value="1"/>
</dbReference>
<dbReference type="InterPro" id="IPR042087">
    <property type="entry name" value="DNA_pol_B_thumb"/>
</dbReference>
<keyword evidence="5 7" id="KW-0238">DNA-binding</keyword>
<dbReference type="GO" id="GO:0008296">
    <property type="term" value="F:3'-5'-DNA exonuclease activity"/>
    <property type="evidence" value="ECO:0007669"/>
    <property type="project" value="TreeGrafter"/>
</dbReference>
<sequence>MQNRVSSRGFLLTRQWQDQEHPERAVELTFWLLTPNGPECVRIGAQFPVFFVPLSQQPAVEDILTRLMGTPGFPHSNWWIKPLELVDFLFQPVAGVYFRSQYSLYRARDALSKAGQVPLEADIQPTDRYLMERFISSSVSLCGNPVRNGEVTLWDNPQLKPEHYVPKFRVLSLDIETSMDATALYSIAWVVTDVYPEQSGARPRDIDKTVVVLHPENVGQCSGSPIMWVDSELSLLEHFIRALNDLDPDILIGWNVINFDLRVLQRKADTLGYPLLMGRGGAKIDWRQSRDDAEHYTLTIPGRLVLDGIDTLKSATYNFESFSLQFVANAVLQRGKLIDHVDDRGEEITRLFREEPEALAAYNLEDCQLVQDIFAQLQLIAFAVERAHRTGLVMDRFGGSVAAFDHHYLPRLHRKGFVAPAVPQNPEGVGSPGGYVMDSRPGLYRNVLVLDFKSLYPSIIRTFKIDPLARIQGAKRARNQAERLGLPLPPDRVRDPEETAIWERDTAVPGFNGAVFDQESALLPDIIGELWRARDKAKQSANSAMSQAIKILMNSFYGVLGTPGCRFFDYRLPSSITLRGHQVLSQTRVWIETLGHDVIYGDTDSVFVWLKPGASPEVEADNHGELKPEQVFAEGERLAGYLNSAWAEYLSDRYGVRSYLEIEFETYFQQFVMPTIRGSDTGSKKRYAGLQYEPDGRSEMVFKGLETVRTDWTPLARQFQKELYRRIFAGEPYEGYIRDLVVAVRAGEKDAELYFRKRIRRPLQEYQKNIPPHVQAARKADQIRAEKGLPLRYRRGGWIQYVLTISGPEPLEFQKSILDYDLYIERQLIPIADGILHFMQSSFQQIAGDQLDLF</sequence>
<reference evidence="10 11" key="1">
    <citation type="submission" date="2017-05" db="EMBL/GenBank/DDBJ databases">
        <title>Genomic insights into alkan degradation activity of Oleiphilus messinensis.</title>
        <authorList>
            <person name="Kozyavkin S.A."/>
            <person name="Slesarev A.I."/>
            <person name="Golyshin P.N."/>
            <person name="Korzhenkov A."/>
            <person name="Golyshina O.N."/>
            <person name="Toshchakov S.V."/>
        </authorList>
    </citation>
    <scope>NUCLEOTIDE SEQUENCE [LARGE SCALE GENOMIC DNA]</scope>
    <source>
        <strain evidence="10 11">ME102</strain>
    </source>
</reference>
<dbReference type="SUPFAM" id="SSF53098">
    <property type="entry name" value="Ribonuclease H-like"/>
    <property type="match status" value="1"/>
</dbReference>
<dbReference type="PANTHER" id="PTHR10322:SF23">
    <property type="entry name" value="DNA POLYMERASE DELTA CATALYTIC SUBUNIT"/>
    <property type="match status" value="1"/>
</dbReference>
<evidence type="ECO:0000256" key="5">
    <source>
        <dbReference type="ARBA" id="ARBA00023125"/>
    </source>
</evidence>
<dbReference type="Pfam" id="PF21474">
    <property type="entry name" value="DNApolII_N"/>
    <property type="match status" value="1"/>
</dbReference>
<dbReference type="GO" id="GO:0003677">
    <property type="term" value="F:DNA binding"/>
    <property type="evidence" value="ECO:0007669"/>
    <property type="project" value="UniProtKB-KW"/>
</dbReference>
<dbReference type="EC" id="2.7.7.7" evidence="7"/>
<dbReference type="NCBIfam" id="NF004421">
    <property type="entry name" value="PRK05762.1-2"/>
    <property type="match status" value="1"/>
</dbReference>
<evidence type="ECO:0000256" key="6">
    <source>
        <dbReference type="ARBA" id="ARBA00049244"/>
    </source>
</evidence>
<dbReference type="GO" id="GO:0045004">
    <property type="term" value="P:DNA replication proofreading"/>
    <property type="evidence" value="ECO:0007669"/>
    <property type="project" value="TreeGrafter"/>
</dbReference>
<keyword evidence="2 7" id="KW-0808">Transferase</keyword>
<dbReference type="PROSITE" id="PS00116">
    <property type="entry name" value="DNA_POLYMERASE_B"/>
    <property type="match status" value="1"/>
</dbReference>
<protein>
    <recommendedName>
        <fullName evidence="7">DNA polymerase</fullName>
        <ecNumber evidence="7">2.7.7.7</ecNumber>
    </recommendedName>
</protein>
<evidence type="ECO:0000256" key="7">
    <source>
        <dbReference type="RuleBase" id="RU000442"/>
    </source>
</evidence>
<dbReference type="GO" id="GO:0009432">
    <property type="term" value="P:SOS response"/>
    <property type="evidence" value="ECO:0007669"/>
    <property type="project" value="TreeGrafter"/>
</dbReference>
<comment type="similarity">
    <text evidence="1 7">Belongs to the DNA polymerase type-B family.</text>
</comment>
<dbReference type="Gene3D" id="3.30.70.2250">
    <property type="match status" value="1"/>
</dbReference>
<dbReference type="InterPro" id="IPR012337">
    <property type="entry name" value="RNaseH-like_sf"/>
</dbReference>
<evidence type="ECO:0000256" key="4">
    <source>
        <dbReference type="ARBA" id="ARBA00022932"/>
    </source>
</evidence>
<organism evidence="10 11">
    <name type="scientific">Oleiphilus messinensis</name>
    <dbReference type="NCBI Taxonomy" id="141451"/>
    <lineage>
        <taxon>Bacteria</taxon>
        <taxon>Pseudomonadati</taxon>
        <taxon>Pseudomonadota</taxon>
        <taxon>Gammaproteobacteria</taxon>
        <taxon>Oceanospirillales</taxon>
        <taxon>Oleiphilaceae</taxon>
        <taxon>Oleiphilus</taxon>
    </lineage>
</organism>
<dbReference type="InterPro" id="IPR006133">
    <property type="entry name" value="DNA-dir_DNA_pol_B_exonuc"/>
</dbReference>
<evidence type="ECO:0000313" key="11">
    <source>
        <dbReference type="Proteomes" id="UP000196027"/>
    </source>
</evidence>
<dbReference type="InterPro" id="IPR006172">
    <property type="entry name" value="DNA-dir_DNA_pol_B"/>
</dbReference>
<dbReference type="CDD" id="cd05537">
    <property type="entry name" value="POLBc_Pol_II"/>
    <property type="match status" value="1"/>
</dbReference>
<dbReference type="InterPro" id="IPR017964">
    <property type="entry name" value="DNA-dir_DNA_pol_B_CS"/>
</dbReference>
<dbReference type="SUPFAM" id="SSF56672">
    <property type="entry name" value="DNA/RNA polymerases"/>
    <property type="match status" value="1"/>
</dbReference>
<dbReference type="Gene3D" id="1.10.132.60">
    <property type="entry name" value="DNA polymerase family B, C-terminal domain"/>
    <property type="match status" value="1"/>
</dbReference>
<evidence type="ECO:0000256" key="3">
    <source>
        <dbReference type="ARBA" id="ARBA00022695"/>
    </source>
</evidence>
<keyword evidence="4 7" id="KW-0239">DNA-directed DNA polymerase</keyword>
<dbReference type="SMART" id="SM00486">
    <property type="entry name" value="POLBc"/>
    <property type="match status" value="1"/>
</dbReference>
<dbReference type="InterPro" id="IPR006134">
    <property type="entry name" value="DNA-dir_DNA_pol_B_multi_dom"/>
</dbReference>
<evidence type="ECO:0000259" key="9">
    <source>
        <dbReference type="Pfam" id="PF03104"/>
    </source>
</evidence>
<dbReference type="Pfam" id="PF00136">
    <property type="entry name" value="DNA_pol_B"/>
    <property type="match status" value="1"/>
</dbReference>
<gene>
    <name evidence="10" type="ORF">OLMES_4924</name>
</gene>
<feature type="domain" description="DNA-directed DNA polymerase family B exonuclease" evidence="9">
    <location>
        <begin position="156"/>
        <end position="325"/>
    </location>
</feature>
<dbReference type="Pfam" id="PF03104">
    <property type="entry name" value="DNA_pol_B_exo1"/>
    <property type="match status" value="1"/>
</dbReference>
<dbReference type="AlphaFoldDB" id="A0A1Y0IEH3"/>
<evidence type="ECO:0000313" key="10">
    <source>
        <dbReference type="EMBL" id="ARU58912.1"/>
    </source>
</evidence>
<keyword evidence="11" id="KW-1185">Reference proteome</keyword>
<dbReference type="PRINTS" id="PR00106">
    <property type="entry name" value="DNAPOLB"/>
</dbReference>
<dbReference type="GO" id="GO:0003887">
    <property type="term" value="F:DNA-directed DNA polymerase activity"/>
    <property type="evidence" value="ECO:0007669"/>
    <property type="project" value="UniProtKB-KW"/>
</dbReference>
<keyword evidence="7" id="KW-0235">DNA replication</keyword>
<dbReference type="CDD" id="cd05784">
    <property type="entry name" value="DNA_polB_II_exo"/>
    <property type="match status" value="1"/>
</dbReference>
<dbReference type="InterPro" id="IPR023211">
    <property type="entry name" value="DNA_pol_palm_dom_sf"/>
</dbReference>
<dbReference type="Proteomes" id="UP000196027">
    <property type="component" value="Chromosome"/>
</dbReference>
<evidence type="ECO:0000256" key="1">
    <source>
        <dbReference type="ARBA" id="ARBA00005755"/>
    </source>
</evidence>
<proteinExistence type="inferred from homology"/>
<dbReference type="EMBL" id="CP021425">
    <property type="protein sequence ID" value="ARU58912.1"/>
    <property type="molecule type" value="Genomic_DNA"/>
</dbReference>
<dbReference type="InterPro" id="IPR036397">
    <property type="entry name" value="RNaseH_sf"/>
</dbReference>
<comment type="catalytic activity">
    <reaction evidence="6 7">
        <text>DNA(n) + a 2'-deoxyribonucleoside 5'-triphosphate = DNA(n+1) + diphosphate</text>
        <dbReference type="Rhea" id="RHEA:22508"/>
        <dbReference type="Rhea" id="RHEA-COMP:17339"/>
        <dbReference type="Rhea" id="RHEA-COMP:17340"/>
        <dbReference type="ChEBI" id="CHEBI:33019"/>
        <dbReference type="ChEBI" id="CHEBI:61560"/>
        <dbReference type="ChEBI" id="CHEBI:173112"/>
        <dbReference type="EC" id="2.7.7.7"/>
    </reaction>
</comment>
<accession>A0A1Y0IEH3</accession>
<dbReference type="PANTHER" id="PTHR10322">
    <property type="entry name" value="DNA POLYMERASE CATALYTIC SUBUNIT"/>
    <property type="match status" value="1"/>
</dbReference>